<organism evidence="4 5">
    <name type="scientific">Nocardia arthritidis</name>
    <dbReference type="NCBI Taxonomy" id="228602"/>
    <lineage>
        <taxon>Bacteria</taxon>
        <taxon>Bacillati</taxon>
        <taxon>Actinomycetota</taxon>
        <taxon>Actinomycetes</taxon>
        <taxon>Mycobacteriales</taxon>
        <taxon>Nocardiaceae</taxon>
        <taxon>Nocardia</taxon>
    </lineage>
</organism>
<dbReference type="PANTHER" id="PTHR30204">
    <property type="entry name" value="REDOX-CYCLING DRUG-SENSING TRANSCRIPTIONAL ACTIVATOR SOXR"/>
    <property type="match status" value="1"/>
</dbReference>
<dbReference type="GO" id="GO:0003700">
    <property type="term" value="F:DNA-binding transcription factor activity"/>
    <property type="evidence" value="ECO:0007669"/>
    <property type="project" value="InterPro"/>
</dbReference>
<evidence type="ECO:0000256" key="1">
    <source>
        <dbReference type="ARBA" id="ARBA00023125"/>
    </source>
</evidence>
<dbReference type="SUPFAM" id="SSF46955">
    <property type="entry name" value="Putative DNA-binding domain"/>
    <property type="match status" value="1"/>
</dbReference>
<dbReference type="PANTHER" id="PTHR30204:SF89">
    <property type="entry name" value="HTH MERR-TYPE DOMAIN-CONTAINING PROTEIN"/>
    <property type="match status" value="1"/>
</dbReference>
<dbReference type="EMBL" id="CP046172">
    <property type="protein sequence ID" value="QIS11971.1"/>
    <property type="molecule type" value="Genomic_DNA"/>
</dbReference>
<keyword evidence="1 4" id="KW-0238">DNA-binding</keyword>
<evidence type="ECO:0000259" key="3">
    <source>
        <dbReference type="PROSITE" id="PS50937"/>
    </source>
</evidence>
<dbReference type="SMART" id="SM00422">
    <property type="entry name" value="HTH_MERR"/>
    <property type="match status" value="1"/>
</dbReference>
<evidence type="ECO:0000313" key="5">
    <source>
        <dbReference type="Proteomes" id="UP000503540"/>
    </source>
</evidence>
<name>A0A6G9YFH3_9NOCA</name>
<dbReference type="InterPro" id="IPR009061">
    <property type="entry name" value="DNA-bd_dom_put_sf"/>
</dbReference>
<dbReference type="KEGG" id="nah:F5544_20535"/>
<dbReference type="AlphaFoldDB" id="A0A6G9YFH3"/>
<accession>A0A6G9YFH3</accession>
<proteinExistence type="predicted"/>
<dbReference type="Pfam" id="PF13411">
    <property type="entry name" value="MerR_1"/>
    <property type="match status" value="1"/>
</dbReference>
<dbReference type="Proteomes" id="UP000503540">
    <property type="component" value="Chromosome"/>
</dbReference>
<dbReference type="Gene3D" id="1.10.1660.10">
    <property type="match status" value="1"/>
</dbReference>
<dbReference type="GO" id="GO:0003677">
    <property type="term" value="F:DNA binding"/>
    <property type="evidence" value="ECO:0007669"/>
    <property type="project" value="UniProtKB-KW"/>
</dbReference>
<dbReference type="CDD" id="cd00592">
    <property type="entry name" value="HTH_MerR-like"/>
    <property type="match status" value="1"/>
</dbReference>
<evidence type="ECO:0000256" key="2">
    <source>
        <dbReference type="SAM" id="MobiDB-lite"/>
    </source>
</evidence>
<evidence type="ECO:0000313" key="4">
    <source>
        <dbReference type="EMBL" id="QIS11971.1"/>
    </source>
</evidence>
<gene>
    <name evidence="4" type="ORF">F5544_20535</name>
</gene>
<protein>
    <submittedName>
        <fullName evidence="4">MerR family DNA-binding transcriptional regulator</fullName>
    </submittedName>
</protein>
<dbReference type="InterPro" id="IPR000551">
    <property type="entry name" value="MerR-type_HTH_dom"/>
</dbReference>
<keyword evidence="5" id="KW-1185">Reference proteome</keyword>
<dbReference type="PROSITE" id="PS50937">
    <property type="entry name" value="HTH_MERR_2"/>
    <property type="match status" value="1"/>
</dbReference>
<dbReference type="InterPro" id="IPR047057">
    <property type="entry name" value="MerR_fam"/>
</dbReference>
<feature type="domain" description="HTH merR-type" evidence="3">
    <location>
        <begin position="27"/>
        <end position="85"/>
    </location>
</feature>
<feature type="region of interest" description="Disordered" evidence="2">
    <location>
        <begin position="106"/>
        <end position="128"/>
    </location>
</feature>
<sequence>MTGAAQWARGGMSIGSVLDLLRPDFPDITISKIRFLESEGLIRPERTPSGYRRFSVADCERLRFVLTAQRDQYLPLKVIKEQLEAIDSGAATLGVREARARAHSGRVGVPESGLATDSGHTDTEPNGRVPRRLGVVPGEISPDELRFDHEIRLTRADLLAQAEIDEKFLNDLIRANLITPGAAGFFDADAVTLAKTARSMSEFGLEARHLRAFKLAADREAALVAQIAAPIAKSRDADARARAEETVRELAALSLNLHAALVKASVRAALGG</sequence>
<reference evidence="4 5" key="1">
    <citation type="journal article" date="2019" name="ACS Chem. Biol.">
        <title>Identification and Mobilization of a Cryptic Antibiotic Biosynthesis Gene Locus from a Human-Pathogenic Nocardia Isolate.</title>
        <authorList>
            <person name="Herisse M."/>
            <person name="Ishida K."/>
            <person name="Porter J.L."/>
            <person name="Howden B."/>
            <person name="Hertweck C."/>
            <person name="Stinear T.P."/>
            <person name="Pidot S.J."/>
        </authorList>
    </citation>
    <scope>NUCLEOTIDE SEQUENCE [LARGE SCALE GENOMIC DNA]</scope>
    <source>
        <strain evidence="4 5">AUSMDU00012717</strain>
    </source>
</reference>